<dbReference type="GO" id="GO:0005737">
    <property type="term" value="C:cytoplasm"/>
    <property type="evidence" value="ECO:0007669"/>
    <property type="project" value="TreeGrafter"/>
</dbReference>
<evidence type="ECO:0000256" key="6">
    <source>
        <dbReference type="ARBA" id="ARBA00022989"/>
    </source>
</evidence>
<keyword evidence="9 13" id="KW-0675">Receptor</keyword>
<keyword evidence="4" id="KW-1003">Cell membrane</keyword>
<sequence>KTKPFVNISAYEFLYGYDDHLSSILRKLMNFIDYDSLPSFGFLAARDGLIDDRITIGTGIPNLRNLGMIQEYNGNRQLEEWSGDGCNNITASDGFLFPAELLETSDTVYMYRKFVAEGFR</sequence>
<dbReference type="GO" id="GO:0005901">
    <property type="term" value="C:caveola"/>
    <property type="evidence" value="ECO:0007669"/>
    <property type="project" value="UniProtKB-SubCell"/>
</dbReference>
<keyword evidence="7" id="KW-0472">Membrane</keyword>
<reference evidence="13" key="2">
    <citation type="journal article" date="2017" name="J. Med. Entomol.">
        <title>Transcriptome Analysis of the Triatoma infestans (Hemiptera: Reduviidae) Integument.</title>
        <authorList>
            <person name="Calderon-Fernandez G.M."/>
            <person name="Moriconi D.E."/>
            <person name="Dulbecco A.B."/>
            <person name="Juarez M.P."/>
        </authorList>
    </citation>
    <scope>NUCLEOTIDE SEQUENCE</scope>
    <source>
        <strain evidence="13">Int1</strain>
        <tissue evidence="13">Integument</tissue>
    </source>
</reference>
<evidence type="ECO:0000256" key="5">
    <source>
        <dbReference type="ARBA" id="ARBA00022692"/>
    </source>
</evidence>
<name>A0A161MH74_TRIIF</name>
<dbReference type="PANTHER" id="PTHR11923:SF110">
    <property type="entry name" value="SCAVENGER RECEPTOR CLASS B MEMBER 1"/>
    <property type="match status" value="1"/>
</dbReference>
<evidence type="ECO:0000256" key="10">
    <source>
        <dbReference type="ARBA" id="ARBA00023180"/>
    </source>
</evidence>
<proteinExistence type="inferred from homology"/>
<evidence type="ECO:0000313" key="13">
    <source>
        <dbReference type="EMBL" id="JAR96377.1"/>
    </source>
</evidence>
<keyword evidence="6" id="KW-1133">Transmembrane helix</keyword>
<evidence type="ECO:0000256" key="4">
    <source>
        <dbReference type="ARBA" id="ARBA00022475"/>
    </source>
</evidence>
<dbReference type="InterPro" id="IPR002159">
    <property type="entry name" value="CD36_fam"/>
</dbReference>
<keyword evidence="5" id="KW-0812">Transmembrane</keyword>
<dbReference type="AlphaFoldDB" id="A0A161MH74"/>
<organism evidence="13">
    <name type="scientific">Triatoma infestans</name>
    <name type="common">Assassin bug</name>
    <dbReference type="NCBI Taxonomy" id="30076"/>
    <lineage>
        <taxon>Eukaryota</taxon>
        <taxon>Metazoa</taxon>
        <taxon>Ecdysozoa</taxon>
        <taxon>Arthropoda</taxon>
        <taxon>Hexapoda</taxon>
        <taxon>Insecta</taxon>
        <taxon>Pterygota</taxon>
        <taxon>Neoptera</taxon>
        <taxon>Paraneoptera</taxon>
        <taxon>Hemiptera</taxon>
        <taxon>Heteroptera</taxon>
        <taxon>Panheteroptera</taxon>
        <taxon>Cimicomorpha</taxon>
        <taxon>Reduviidae</taxon>
        <taxon>Triatominae</taxon>
        <taxon>Triatoma</taxon>
    </lineage>
</organism>
<dbReference type="EMBL" id="GEMB01006988">
    <property type="protein sequence ID" value="JAR96377.1"/>
    <property type="molecule type" value="Transcribed_RNA"/>
</dbReference>
<keyword evidence="8" id="KW-1015">Disulfide bond</keyword>
<protein>
    <recommendedName>
        <fullName evidence="11">Scavenger receptor class B member 1</fullName>
    </recommendedName>
    <alternativeName>
        <fullName evidence="12">SR-BI</fullName>
    </alternativeName>
</protein>
<dbReference type="Pfam" id="PF01130">
    <property type="entry name" value="CD36"/>
    <property type="match status" value="1"/>
</dbReference>
<evidence type="ECO:0000256" key="11">
    <source>
        <dbReference type="ARBA" id="ARBA00040821"/>
    </source>
</evidence>
<evidence type="ECO:0000256" key="1">
    <source>
        <dbReference type="ARBA" id="ARBA00004189"/>
    </source>
</evidence>
<comment type="subcellular location">
    <subcellularLocation>
        <location evidence="2">Cell membrane</location>
        <topology evidence="2">Multi-pass membrane protein</topology>
    </subcellularLocation>
    <subcellularLocation>
        <location evidence="1">Membrane</location>
        <location evidence="1">Caveola</location>
        <topology evidence="1">Multi-pass membrane protein</topology>
    </subcellularLocation>
</comment>
<comment type="similarity">
    <text evidence="3">Belongs to the CD36 family.</text>
</comment>
<dbReference type="GO" id="GO:0005044">
    <property type="term" value="F:scavenger receptor activity"/>
    <property type="evidence" value="ECO:0007669"/>
    <property type="project" value="TreeGrafter"/>
</dbReference>
<evidence type="ECO:0000256" key="2">
    <source>
        <dbReference type="ARBA" id="ARBA00004651"/>
    </source>
</evidence>
<dbReference type="PANTHER" id="PTHR11923">
    <property type="entry name" value="SCAVENGER RECEPTOR CLASS B TYPE-1 SR-B1"/>
    <property type="match status" value="1"/>
</dbReference>
<evidence type="ECO:0000256" key="8">
    <source>
        <dbReference type="ARBA" id="ARBA00023157"/>
    </source>
</evidence>
<evidence type="ECO:0000256" key="9">
    <source>
        <dbReference type="ARBA" id="ARBA00023170"/>
    </source>
</evidence>
<feature type="non-terminal residue" evidence="13">
    <location>
        <position position="1"/>
    </location>
</feature>
<keyword evidence="10" id="KW-0325">Glycoprotein</keyword>
<evidence type="ECO:0000256" key="7">
    <source>
        <dbReference type="ARBA" id="ARBA00023136"/>
    </source>
</evidence>
<evidence type="ECO:0000256" key="12">
    <source>
        <dbReference type="ARBA" id="ARBA00042244"/>
    </source>
</evidence>
<evidence type="ECO:0000256" key="3">
    <source>
        <dbReference type="ARBA" id="ARBA00010532"/>
    </source>
</evidence>
<reference evidence="13" key="1">
    <citation type="submission" date="2016-04" db="EMBL/GenBank/DDBJ databases">
        <authorList>
            <person name="Calderon-Fernandez G.M.Sr."/>
        </authorList>
    </citation>
    <scope>NUCLEOTIDE SEQUENCE</scope>
    <source>
        <strain evidence="13">Int1</strain>
        <tissue evidence="13">Integument</tissue>
    </source>
</reference>
<accession>A0A161MH74</accession>